<dbReference type="AlphaFoldDB" id="A0A3B0A402"/>
<feature type="transmembrane region" description="Helical" evidence="7">
    <location>
        <begin position="163"/>
        <end position="183"/>
    </location>
</feature>
<keyword evidence="4 7" id="KW-0812">Transmembrane</keyword>
<evidence type="ECO:0000256" key="4">
    <source>
        <dbReference type="ARBA" id="ARBA00022692"/>
    </source>
</evidence>
<comment type="caution">
    <text evidence="9">The sequence shown here is derived from an EMBL/GenBank/DDBJ whole genome shotgun (WGS) entry which is preliminary data.</text>
</comment>
<evidence type="ECO:0000256" key="1">
    <source>
        <dbReference type="ARBA" id="ARBA00004651"/>
    </source>
</evidence>
<keyword evidence="2 7" id="KW-0813">Transport</keyword>
<keyword evidence="5 7" id="KW-1133">Transmembrane helix</keyword>
<feature type="transmembrane region" description="Helical" evidence="7">
    <location>
        <begin position="7"/>
        <end position="29"/>
    </location>
</feature>
<evidence type="ECO:0000259" key="8">
    <source>
        <dbReference type="PROSITE" id="PS50928"/>
    </source>
</evidence>
<sequence>MRHGRYPFIVGFLAIPVAIYVTFVIGPYAQAFYLATTNWRGVSANPKFVGLENFERLLSDDIFWKAIRHHVVLLLAMPLLTIAIALFFAFMLNVGGGSRGGVMTGVRGSKFYRVVFFFPQVLAVVIVGVIFSRVYAPDDSGLLNGALGLFGADPVLFMANPRVALWSIVGVLVWQAVGFYVVLFSAGMASVPRDIYEAATIDGAGRSAMFFRITLPLLWDTLQVAWVYLGIAAFDAFAIVQVLSVDQGGPDGATTVLGMEIYRNAFSYSQFGYASAMGVALFFLTITFAALTLRVSRRDTIEL</sequence>
<reference evidence="9 10" key="1">
    <citation type="journal article" date="2015" name="Int. J. Syst. Evol. Microbiol.">
        <title>Micromonospora costi sp. nov., isolated from a leaf of Costus speciosus.</title>
        <authorList>
            <person name="Thawai C."/>
        </authorList>
    </citation>
    <scope>NUCLEOTIDE SEQUENCE [LARGE SCALE GENOMIC DNA]</scope>
    <source>
        <strain evidence="9 10">CS1-12</strain>
    </source>
</reference>
<protein>
    <submittedName>
        <fullName evidence="9">Sugar ABC transporter permease</fullName>
    </submittedName>
</protein>
<feature type="transmembrane region" description="Helical" evidence="7">
    <location>
        <begin position="71"/>
        <end position="94"/>
    </location>
</feature>
<dbReference type="SUPFAM" id="SSF161098">
    <property type="entry name" value="MetI-like"/>
    <property type="match status" value="1"/>
</dbReference>
<dbReference type="OrthoDB" id="9782326at2"/>
<organism evidence="9 10">
    <name type="scientific">Micromonospora costi</name>
    <dbReference type="NCBI Taxonomy" id="1530042"/>
    <lineage>
        <taxon>Bacteria</taxon>
        <taxon>Bacillati</taxon>
        <taxon>Actinomycetota</taxon>
        <taxon>Actinomycetes</taxon>
        <taxon>Micromonosporales</taxon>
        <taxon>Micromonosporaceae</taxon>
        <taxon>Micromonospora</taxon>
    </lineage>
</organism>
<dbReference type="InterPro" id="IPR035906">
    <property type="entry name" value="MetI-like_sf"/>
</dbReference>
<dbReference type="GO" id="GO:0005886">
    <property type="term" value="C:plasma membrane"/>
    <property type="evidence" value="ECO:0007669"/>
    <property type="project" value="UniProtKB-SubCell"/>
</dbReference>
<name>A0A3B0A402_9ACTN</name>
<dbReference type="GO" id="GO:0055085">
    <property type="term" value="P:transmembrane transport"/>
    <property type="evidence" value="ECO:0007669"/>
    <property type="project" value="InterPro"/>
</dbReference>
<evidence type="ECO:0000313" key="9">
    <source>
        <dbReference type="EMBL" id="RKN55468.1"/>
    </source>
</evidence>
<dbReference type="Gene3D" id="1.10.3720.10">
    <property type="entry name" value="MetI-like"/>
    <property type="match status" value="1"/>
</dbReference>
<dbReference type="CDD" id="cd06261">
    <property type="entry name" value="TM_PBP2"/>
    <property type="match status" value="1"/>
</dbReference>
<evidence type="ECO:0000256" key="6">
    <source>
        <dbReference type="ARBA" id="ARBA00023136"/>
    </source>
</evidence>
<dbReference type="PROSITE" id="PS50928">
    <property type="entry name" value="ABC_TM1"/>
    <property type="match status" value="1"/>
</dbReference>
<dbReference type="InterPro" id="IPR051393">
    <property type="entry name" value="ABC_transporter_permease"/>
</dbReference>
<feature type="transmembrane region" description="Helical" evidence="7">
    <location>
        <begin position="217"/>
        <end position="240"/>
    </location>
</feature>
<evidence type="ECO:0000313" key="10">
    <source>
        <dbReference type="Proteomes" id="UP000279968"/>
    </source>
</evidence>
<feature type="transmembrane region" description="Helical" evidence="7">
    <location>
        <begin position="271"/>
        <end position="293"/>
    </location>
</feature>
<comment type="subcellular location">
    <subcellularLocation>
        <location evidence="1 7">Cell membrane</location>
        <topology evidence="1 7">Multi-pass membrane protein</topology>
    </subcellularLocation>
</comment>
<keyword evidence="3" id="KW-1003">Cell membrane</keyword>
<proteinExistence type="inferred from homology"/>
<keyword evidence="10" id="KW-1185">Reference proteome</keyword>
<dbReference type="PANTHER" id="PTHR30193">
    <property type="entry name" value="ABC TRANSPORTER PERMEASE PROTEIN"/>
    <property type="match status" value="1"/>
</dbReference>
<evidence type="ECO:0000256" key="7">
    <source>
        <dbReference type="RuleBase" id="RU363032"/>
    </source>
</evidence>
<feature type="transmembrane region" description="Helical" evidence="7">
    <location>
        <begin position="114"/>
        <end position="136"/>
    </location>
</feature>
<gene>
    <name evidence="9" type="ORF">D7193_12515</name>
</gene>
<accession>A0A3B0A402</accession>
<feature type="domain" description="ABC transmembrane type-1" evidence="8">
    <location>
        <begin position="67"/>
        <end position="292"/>
    </location>
</feature>
<evidence type="ECO:0000256" key="3">
    <source>
        <dbReference type="ARBA" id="ARBA00022475"/>
    </source>
</evidence>
<evidence type="ECO:0000256" key="2">
    <source>
        <dbReference type="ARBA" id="ARBA00022448"/>
    </source>
</evidence>
<dbReference type="EMBL" id="RBAN01000002">
    <property type="protein sequence ID" value="RKN55468.1"/>
    <property type="molecule type" value="Genomic_DNA"/>
</dbReference>
<evidence type="ECO:0000256" key="5">
    <source>
        <dbReference type="ARBA" id="ARBA00022989"/>
    </source>
</evidence>
<comment type="similarity">
    <text evidence="7">Belongs to the binding-protein-dependent transport system permease family.</text>
</comment>
<keyword evidence="6 7" id="KW-0472">Membrane</keyword>
<dbReference type="PANTHER" id="PTHR30193:SF41">
    <property type="entry name" value="DIACETYLCHITOBIOSE UPTAKE SYSTEM PERMEASE PROTEIN NGCF"/>
    <property type="match status" value="1"/>
</dbReference>
<dbReference type="InterPro" id="IPR000515">
    <property type="entry name" value="MetI-like"/>
</dbReference>
<dbReference type="Pfam" id="PF00528">
    <property type="entry name" value="BPD_transp_1"/>
    <property type="match status" value="1"/>
</dbReference>
<dbReference type="RefSeq" id="WP_120779657.1">
    <property type="nucleotide sequence ID" value="NZ_JBHLUP010000002.1"/>
</dbReference>
<dbReference type="Proteomes" id="UP000279968">
    <property type="component" value="Unassembled WGS sequence"/>
</dbReference>